<dbReference type="InterPro" id="IPR004703">
    <property type="entry name" value="PTS_sugar-sp_permease"/>
</dbReference>
<feature type="transmembrane region" description="Helical" evidence="14">
    <location>
        <begin position="93"/>
        <end position="111"/>
    </location>
</feature>
<evidence type="ECO:0000256" key="10">
    <source>
        <dbReference type="ARBA" id="ARBA00037387"/>
    </source>
</evidence>
<keyword evidence="8 14" id="KW-1133">Transmembrane helix</keyword>
<keyword evidence="7 14" id="KW-0812">Transmembrane</keyword>
<evidence type="ECO:0000313" key="15">
    <source>
        <dbReference type="EMBL" id="MCU6697737.1"/>
    </source>
</evidence>
<feature type="transmembrane region" description="Helical" evidence="14">
    <location>
        <begin position="316"/>
        <end position="337"/>
    </location>
</feature>
<proteinExistence type="inferred from homology"/>
<evidence type="ECO:0000256" key="13">
    <source>
        <dbReference type="ARBA" id="ARBA00042859"/>
    </source>
</evidence>
<evidence type="ECO:0000256" key="3">
    <source>
        <dbReference type="ARBA" id="ARBA00022448"/>
    </source>
</evidence>
<gene>
    <name evidence="15" type="ORF">OCV63_12655</name>
</gene>
<keyword evidence="9 14" id="KW-0472">Membrane</keyword>
<comment type="caution">
    <text evidence="15">The sequence shown here is derived from an EMBL/GenBank/DDBJ whole genome shotgun (WGS) entry which is preliminary data.</text>
</comment>
<evidence type="ECO:0000256" key="5">
    <source>
        <dbReference type="ARBA" id="ARBA00022597"/>
    </source>
</evidence>
<accession>A0ABT2S001</accession>
<comment type="subcellular location">
    <subcellularLocation>
        <location evidence="1">Cell membrane</location>
        <topology evidence="1">Multi-pass membrane protein</topology>
    </subcellularLocation>
</comment>
<dbReference type="Proteomes" id="UP001652461">
    <property type="component" value="Unassembled WGS sequence"/>
</dbReference>
<feature type="transmembrane region" description="Helical" evidence="14">
    <location>
        <begin position="343"/>
        <end position="363"/>
    </location>
</feature>
<evidence type="ECO:0000256" key="8">
    <source>
        <dbReference type="ARBA" id="ARBA00022989"/>
    </source>
</evidence>
<keyword evidence="5" id="KW-0762">Sugar transport</keyword>
<evidence type="ECO:0000256" key="11">
    <source>
        <dbReference type="ARBA" id="ARBA00038218"/>
    </source>
</evidence>
<keyword evidence="4" id="KW-1003">Cell membrane</keyword>
<keyword evidence="3" id="KW-0813">Transport</keyword>
<feature type="transmembrane region" description="Helical" evidence="14">
    <location>
        <begin position="223"/>
        <end position="244"/>
    </location>
</feature>
<evidence type="ECO:0000256" key="4">
    <source>
        <dbReference type="ARBA" id="ARBA00022475"/>
    </source>
</evidence>
<dbReference type="PANTHER" id="PTHR33843">
    <property type="entry name" value="ASCORBATE-SPECIFIC PTS SYSTEM EIIC COMPONENT"/>
    <property type="match status" value="1"/>
</dbReference>
<organism evidence="15 16">
    <name type="scientific">Laedolimicola ammoniilytica</name>
    <dbReference type="NCBI Taxonomy" id="2981771"/>
    <lineage>
        <taxon>Bacteria</taxon>
        <taxon>Bacillati</taxon>
        <taxon>Bacillota</taxon>
        <taxon>Clostridia</taxon>
        <taxon>Lachnospirales</taxon>
        <taxon>Lachnospiraceae</taxon>
        <taxon>Laedolimicola</taxon>
    </lineage>
</organism>
<dbReference type="InterPro" id="IPR051562">
    <property type="entry name" value="Ascorbate-PTS_EIIC"/>
</dbReference>
<comment type="function">
    <text evidence="10">The phosphoenolpyruvate-dependent sugar phosphotransferase system (sugar PTS), a major carbohydrate active transport system, catalyzes the phosphorylation of incoming sugar substrates concomitantly with their translocation across the cell membrane. The enzyme II UlaABC PTS system is involved in ascorbate transport.</text>
</comment>
<dbReference type="Pfam" id="PF03611">
    <property type="entry name" value="EIIC-GAT"/>
    <property type="match status" value="1"/>
</dbReference>
<feature type="transmembrane region" description="Helical" evidence="14">
    <location>
        <begin position="370"/>
        <end position="390"/>
    </location>
</feature>
<comment type="similarity">
    <text evidence="11">Belongs to the UlaA family.</text>
</comment>
<evidence type="ECO:0000256" key="14">
    <source>
        <dbReference type="SAM" id="Phobius"/>
    </source>
</evidence>
<name>A0ABT2S001_9FIRM</name>
<evidence type="ECO:0000256" key="12">
    <source>
        <dbReference type="ARBA" id="ARBA00039702"/>
    </source>
</evidence>
<evidence type="ECO:0000256" key="7">
    <source>
        <dbReference type="ARBA" id="ARBA00022692"/>
    </source>
</evidence>
<dbReference type="EMBL" id="JAOQKC010000018">
    <property type="protein sequence ID" value="MCU6697737.1"/>
    <property type="molecule type" value="Genomic_DNA"/>
</dbReference>
<protein>
    <recommendedName>
        <fullName evidence="12">Ascorbate-specific PTS system EIIC component</fullName>
    </recommendedName>
    <alternativeName>
        <fullName evidence="13">Ascorbate-specific permease IIC component UlaA</fullName>
    </alternativeName>
</protein>
<sequence>MAVLNFISTQIFGNAGVLFGLIVLAGLVIRKKSVSDIISGTVKAIAGYYVLCAGCNVLQEAINPVVAWIQQVIGVEGVQPQEFVVQGVVMKEYAGQVGLAVVIGFILNIILAKVTKYKNIAITGHLMLHWSAWIVGMVAATSLPMWAVVVLSGVICGLQYWLSPTIIGYFMRKSGKMTDEYSVYCHEVTGIAFASWFGKLIGNPEKNCKDMNLPKSIEFFRDSTVSMAVLTAIVWFIVGLIAGPDAVQATAGSTNWIIYLLLLGIQFSAGLVTLLLGVRMLIAELVPAFEGIAEKFVPGAVPGLDYPTVFAFSQNAVFIGFIFNVLGGVVATIVMVACHMPIIILPAIWINFWQGGIMGVFADCYGGRRAVIITTFIAGFVSAFGWMFIYPLQGVAAGCGSVYNYTDSATYGALLAWLIHLIP</sequence>
<reference evidence="15 16" key="1">
    <citation type="journal article" date="2021" name="ISME Commun">
        <title>Automated analysis of genomic sequences facilitates high-throughput and comprehensive description of bacteria.</title>
        <authorList>
            <person name="Hitch T.C.A."/>
        </authorList>
    </citation>
    <scope>NUCLEOTIDE SEQUENCE [LARGE SCALE GENOMIC DNA]</scope>
    <source>
        <strain evidence="15 16">Sanger_04</strain>
    </source>
</reference>
<feature type="transmembrane region" description="Helical" evidence="14">
    <location>
        <begin position="6"/>
        <end position="29"/>
    </location>
</feature>
<keyword evidence="16" id="KW-1185">Reference proteome</keyword>
<feature type="transmembrane region" description="Helical" evidence="14">
    <location>
        <begin position="256"/>
        <end position="278"/>
    </location>
</feature>
<dbReference type="PANTHER" id="PTHR33843:SF4">
    <property type="entry name" value="ASCORBATE-SPECIFIC PTS SYSTEM EIIC COMPONENT"/>
    <property type="match status" value="1"/>
</dbReference>
<keyword evidence="6" id="KW-0598">Phosphotransferase system</keyword>
<feature type="transmembrane region" description="Helical" evidence="14">
    <location>
        <begin position="402"/>
        <end position="422"/>
    </location>
</feature>
<comment type="subunit">
    <text evidence="2">Homodimer.</text>
</comment>
<evidence type="ECO:0000256" key="9">
    <source>
        <dbReference type="ARBA" id="ARBA00023136"/>
    </source>
</evidence>
<evidence type="ECO:0000256" key="2">
    <source>
        <dbReference type="ARBA" id="ARBA00011738"/>
    </source>
</evidence>
<feature type="transmembrane region" description="Helical" evidence="14">
    <location>
        <begin position="132"/>
        <end position="161"/>
    </location>
</feature>
<evidence type="ECO:0000313" key="16">
    <source>
        <dbReference type="Proteomes" id="UP001652461"/>
    </source>
</evidence>
<evidence type="ECO:0000256" key="1">
    <source>
        <dbReference type="ARBA" id="ARBA00004651"/>
    </source>
</evidence>
<evidence type="ECO:0000256" key="6">
    <source>
        <dbReference type="ARBA" id="ARBA00022683"/>
    </source>
</evidence>
<dbReference type="RefSeq" id="WP_262670856.1">
    <property type="nucleotide sequence ID" value="NZ_JAOQKC010000018.1"/>
</dbReference>